<dbReference type="KEGG" id="woc:BA177_13925"/>
<dbReference type="PIRSF" id="PIRSF005572">
    <property type="entry name" value="NifS"/>
    <property type="match status" value="1"/>
</dbReference>
<organism evidence="12 13">
    <name type="scientific">Woeseia oceani</name>
    <dbReference type="NCBI Taxonomy" id="1548547"/>
    <lineage>
        <taxon>Bacteria</taxon>
        <taxon>Pseudomonadati</taxon>
        <taxon>Pseudomonadota</taxon>
        <taxon>Gammaproteobacteria</taxon>
        <taxon>Woeseiales</taxon>
        <taxon>Woeseiaceae</taxon>
        <taxon>Woeseia</taxon>
    </lineage>
</organism>
<evidence type="ECO:0000256" key="8">
    <source>
        <dbReference type="ARBA" id="ARBA00023014"/>
    </source>
</evidence>
<dbReference type="Pfam" id="PF00266">
    <property type="entry name" value="Aminotran_5"/>
    <property type="match status" value="1"/>
</dbReference>
<dbReference type="GO" id="GO:0051536">
    <property type="term" value="F:iron-sulfur cluster binding"/>
    <property type="evidence" value="ECO:0007669"/>
    <property type="project" value="UniProtKB-KW"/>
</dbReference>
<dbReference type="Proteomes" id="UP000092695">
    <property type="component" value="Chromosome"/>
</dbReference>
<dbReference type="Gene3D" id="1.10.260.50">
    <property type="match status" value="1"/>
</dbReference>
<dbReference type="AlphaFoldDB" id="A0A193LI27"/>
<dbReference type="InterPro" id="IPR016454">
    <property type="entry name" value="Cysteine_dSase"/>
</dbReference>
<dbReference type="STRING" id="1548547.BA177_13925"/>
<evidence type="ECO:0000256" key="3">
    <source>
        <dbReference type="ARBA" id="ARBA00012239"/>
    </source>
</evidence>
<evidence type="ECO:0000256" key="2">
    <source>
        <dbReference type="ARBA" id="ARBA00006490"/>
    </source>
</evidence>
<evidence type="ECO:0000313" key="12">
    <source>
        <dbReference type="EMBL" id="ANO52146.1"/>
    </source>
</evidence>
<feature type="domain" description="Aminotransferase class V" evidence="11">
    <location>
        <begin position="9"/>
        <end position="374"/>
    </location>
</feature>
<dbReference type="Gene3D" id="3.40.640.10">
    <property type="entry name" value="Type I PLP-dependent aspartate aminotransferase-like (Major domain)"/>
    <property type="match status" value="1"/>
</dbReference>
<evidence type="ECO:0000256" key="4">
    <source>
        <dbReference type="ARBA" id="ARBA00022679"/>
    </source>
</evidence>
<sequence>MTFPKPLNFDHQATTPVNERVLSEMLPYFTEKNGNPHSSDHIIGWQSSGAVDDAARKIALMIGADQDEIVFTAGASEANNLALLGLAKHAAHGPRNRILVSAIEHKCVLEVSRVLSEQYGYKIDYIPVDNKGRIPEDAFSALLDETVLAVSIMAVNNEIGTIQDIEALSKAARHAGAIFHCDAAQAPLAMNISTLARRTDLLSLSAHKMYGPQGIGALYIRRDLHDQIEPLIYGGGQQNGLRSGTVPVALCVGMGAAAELICEADSTGARNLLRERRDNFARKVLRLNPDFHINGPSSSSRHPGNANICFRGYSAGEMLNAFQPRLAASSGSACTTGTPELSHVLRAIGLSGDDSESSIRFSLGFGTSEQDIDAATGIVEETLTSLSTELADTA</sequence>
<dbReference type="PROSITE" id="PS00595">
    <property type="entry name" value="AA_TRANSFER_CLASS_5"/>
    <property type="match status" value="1"/>
</dbReference>
<dbReference type="EMBL" id="CP016268">
    <property type="protein sequence ID" value="ANO52146.1"/>
    <property type="molecule type" value="Genomic_DNA"/>
</dbReference>
<reference evidence="12 13" key="1">
    <citation type="submission" date="2016-06" db="EMBL/GenBank/DDBJ databases">
        <title>Complete genome sequence of a deep-branching marine Gamma Proteobacterium Woeseia oceani type strain XK5.</title>
        <authorList>
            <person name="Mu D."/>
            <person name="Du Z."/>
        </authorList>
    </citation>
    <scope>NUCLEOTIDE SEQUENCE [LARGE SCALE GENOMIC DNA]</scope>
    <source>
        <strain evidence="12 13">XK5</strain>
    </source>
</reference>
<name>A0A193LI27_9GAMM</name>
<evidence type="ECO:0000256" key="9">
    <source>
        <dbReference type="ARBA" id="ARBA00050776"/>
    </source>
</evidence>
<evidence type="ECO:0000256" key="6">
    <source>
        <dbReference type="ARBA" id="ARBA00022898"/>
    </source>
</evidence>
<gene>
    <name evidence="12" type="ORF">BA177_13925</name>
</gene>
<evidence type="ECO:0000256" key="1">
    <source>
        <dbReference type="ARBA" id="ARBA00001933"/>
    </source>
</evidence>
<evidence type="ECO:0000256" key="5">
    <source>
        <dbReference type="ARBA" id="ARBA00022723"/>
    </source>
</evidence>
<keyword evidence="6" id="KW-0663">Pyridoxal phosphate</keyword>
<keyword evidence="5" id="KW-0479">Metal-binding</keyword>
<dbReference type="InterPro" id="IPR015421">
    <property type="entry name" value="PyrdxlP-dep_Trfase_major"/>
</dbReference>
<evidence type="ECO:0000313" key="13">
    <source>
        <dbReference type="Proteomes" id="UP000092695"/>
    </source>
</evidence>
<evidence type="ECO:0000256" key="10">
    <source>
        <dbReference type="RuleBase" id="RU004504"/>
    </source>
</evidence>
<dbReference type="PANTHER" id="PTHR11601:SF34">
    <property type="entry name" value="CYSTEINE DESULFURASE"/>
    <property type="match status" value="1"/>
</dbReference>
<comment type="cofactor">
    <cofactor evidence="1 10">
        <name>pyridoxal 5'-phosphate</name>
        <dbReference type="ChEBI" id="CHEBI:597326"/>
    </cofactor>
</comment>
<keyword evidence="13" id="KW-1185">Reference proteome</keyword>
<dbReference type="GO" id="GO:0031071">
    <property type="term" value="F:cysteine desulfurase activity"/>
    <property type="evidence" value="ECO:0007669"/>
    <property type="project" value="UniProtKB-EC"/>
</dbReference>
<protein>
    <recommendedName>
        <fullName evidence="3">cysteine desulfurase</fullName>
        <ecNumber evidence="3">2.8.1.7</ecNumber>
    </recommendedName>
</protein>
<dbReference type="InterPro" id="IPR020578">
    <property type="entry name" value="Aminotrans_V_PyrdxlP_BS"/>
</dbReference>
<dbReference type="OrthoDB" id="9808002at2"/>
<evidence type="ECO:0000259" key="11">
    <source>
        <dbReference type="Pfam" id="PF00266"/>
    </source>
</evidence>
<dbReference type="PANTHER" id="PTHR11601">
    <property type="entry name" value="CYSTEINE DESULFURYLASE FAMILY MEMBER"/>
    <property type="match status" value="1"/>
</dbReference>
<keyword evidence="4" id="KW-0808">Transferase</keyword>
<dbReference type="RefSeq" id="WP_068617182.1">
    <property type="nucleotide sequence ID" value="NZ_CP016268.1"/>
</dbReference>
<comment type="catalytic activity">
    <reaction evidence="9">
        <text>(sulfur carrier)-H + L-cysteine = (sulfur carrier)-SH + L-alanine</text>
        <dbReference type="Rhea" id="RHEA:43892"/>
        <dbReference type="Rhea" id="RHEA-COMP:14737"/>
        <dbReference type="Rhea" id="RHEA-COMP:14739"/>
        <dbReference type="ChEBI" id="CHEBI:29917"/>
        <dbReference type="ChEBI" id="CHEBI:35235"/>
        <dbReference type="ChEBI" id="CHEBI:57972"/>
        <dbReference type="ChEBI" id="CHEBI:64428"/>
        <dbReference type="EC" id="2.8.1.7"/>
    </reaction>
</comment>
<dbReference type="SUPFAM" id="SSF53383">
    <property type="entry name" value="PLP-dependent transferases"/>
    <property type="match status" value="1"/>
</dbReference>
<keyword evidence="7" id="KW-0408">Iron</keyword>
<comment type="similarity">
    <text evidence="2">Belongs to the class-V pyridoxal-phosphate-dependent aminotransferase family. NifS/IscS subfamily.</text>
</comment>
<dbReference type="GO" id="GO:0046872">
    <property type="term" value="F:metal ion binding"/>
    <property type="evidence" value="ECO:0007669"/>
    <property type="project" value="UniProtKB-KW"/>
</dbReference>
<dbReference type="InterPro" id="IPR000192">
    <property type="entry name" value="Aminotrans_V_dom"/>
</dbReference>
<dbReference type="InterPro" id="IPR015424">
    <property type="entry name" value="PyrdxlP-dep_Trfase"/>
</dbReference>
<evidence type="ECO:0000256" key="7">
    <source>
        <dbReference type="ARBA" id="ARBA00023004"/>
    </source>
</evidence>
<accession>A0A193LI27</accession>
<proteinExistence type="inferred from homology"/>
<keyword evidence="8" id="KW-0411">Iron-sulfur</keyword>
<dbReference type="EC" id="2.8.1.7" evidence="3"/>
<dbReference type="InterPro" id="IPR015422">
    <property type="entry name" value="PyrdxlP-dep_Trfase_small"/>
</dbReference>
<dbReference type="Gene3D" id="3.90.1150.10">
    <property type="entry name" value="Aspartate Aminotransferase, domain 1"/>
    <property type="match status" value="1"/>
</dbReference>